<evidence type="ECO:0000313" key="5">
    <source>
        <dbReference type="Proteomes" id="UP001595900"/>
    </source>
</evidence>
<keyword evidence="5" id="KW-1185">Reference proteome</keyword>
<dbReference type="PANTHER" id="PTHR43649:SF29">
    <property type="entry name" value="OSMOPROTECTIVE COMPOUNDS-BINDING PROTEIN GGTB"/>
    <property type="match status" value="1"/>
</dbReference>
<feature type="signal peptide" evidence="3">
    <location>
        <begin position="1"/>
        <end position="20"/>
    </location>
</feature>
<proteinExistence type="inferred from homology"/>
<dbReference type="Gene3D" id="3.40.190.10">
    <property type="entry name" value="Periplasmic binding protein-like II"/>
    <property type="match status" value="2"/>
</dbReference>
<gene>
    <name evidence="4" type="ORF">ACFOYW_07335</name>
</gene>
<sequence>MRKTRLMLLTCTAAAIALFAAGCTGGSGSTSAGKKVTITLATNQITAENTGTSPVFQSVIKQFEKDNPNVTIQLEESQATALQQVVQLAFANRKVPDVFNFWRPQPAFNMDKYIASGELGDLTSLSKQVKSEFPSDAWQTATVNGKTWGLPLTDFAVPLVADKAVFTKAGVPLPTTWNLLMSDVKALKAKGIIPFAVTTQPSPQSDDRLFDYVLDRELGNAKALQLFEGKGGSFTAPDVKKALSDYLELSAGNGPSDAAALDDNGVIAKYINTGKAAMLVDNSGYLPSIDATTAKNMVVLPFPTIPGGAETSPHMEKDLTTLMYASSASLKDPTKGPIVQKLLKALTSPASQTQIANNGVLAAATNVKVDPAKAGQFFADVQTTTANEPGDKWLGNGRTPEQEQTFYPLMAQAWSGSLTASSFAKQLDSMFVKG</sequence>
<dbReference type="InterPro" id="IPR006059">
    <property type="entry name" value="SBP"/>
</dbReference>
<dbReference type="RefSeq" id="WP_390228187.1">
    <property type="nucleotide sequence ID" value="NZ_JBHSCN010000005.1"/>
</dbReference>
<dbReference type="Pfam" id="PF01547">
    <property type="entry name" value="SBP_bac_1"/>
    <property type="match status" value="1"/>
</dbReference>
<protein>
    <submittedName>
        <fullName evidence="4">ABC transporter substrate-binding protein</fullName>
    </submittedName>
</protein>
<name>A0ABV8Q5B0_9MICO</name>
<dbReference type="Proteomes" id="UP001595900">
    <property type="component" value="Unassembled WGS sequence"/>
</dbReference>
<comment type="similarity">
    <text evidence="1">Belongs to the bacterial solute-binding protein 1 family.</text>
</comment>
<organism evidence="4 5">
    <name type="scientific">Gryllotalpicola reticulitermitis</name>
    <dbReference type="NCBI Taxonomy" id="1184153"/>
    <lineage>
        <taxon>Bacteria</taxon>
        <taxon>Bacillati</taxon>
        <taxon>Actinomycetota</taxon>
        <taxon>Actinomycetes</taxon>
        <taxon>Micrococcales</taxon>
        <taxon>Microbacteriaceae</taxon>
        <taxon>Gryllotalpicola</taxon>
    </lineage>
</organism>
<evidence type="ECO:0000256" key="3">
    <source>
        <dbReference type="SAM" id="SignalP"/>
    </source>
</evidence>
<evidence type="ECO:0000256" key="2">
    <source>
        <dbReference type="ARBA" id="ARBA00022448"/>
    </source>
</evidence>
<evidence type="ECO:0000313" key="4">
    <source>
        <dbReference type="EMBL" id="MFC4243182.1"/>
    </source>
</evidence>
<dbReference type="EMBL" id="JBHSCN010000005">
    <property type="protein sequence ID" value="MFC4243182.1"/>
    <property type="molecule type" value="Genomic_DNA"/>
</dbReference>
<accession>A0ABV8Q5B0</accession>
<dbReference type="PROSITE" id="PS51257">
    <property type="entry name" value="PROKAR_LIPOPROTEIN"/>
    <property type="match status" value="1"/>
</dbReference>
<reference evidence="5" key="1">
    <citation type="journal article" date="2019" name="Int. J. Syst. Evol. Microbiol.">
        <title>The Global Catalogue of Microorganisms (GCM) 10K type strain sequencing project: providing services to taxonomists for standard genome sequencing and annotation.</title>
        <authorList>
            <consortium name="The Broad Institute Genomics Platform"/>
            <consortium name="The Broad Institute Genome Sequencing Center for Infectious Disease"/>
            <person name="Wu L."/>
            <person name="Ma J."/>
        </authorList>
    </citation>
    <scope>NUCLEOTIDE SEQUENCE [LARGE SCALE GENOMIC DNA]</scope>
    <source>
        <strain evidence="5">CGMCC 1.10363</strain>
    </source>
</reference>
<feature type="chain" id="PRO_5047067452" evidence="3">
    <location>
        <begin position="21"/>
        <end position="434"/>
    </location>
</feature>
<keyword evidence="3" id="KW-0732">Signal</keyword>
<dbReference type="SUPFAM" id="SSF53850">
    <property type="entry name" value="Periplasmic binding protein-like II"/>
    <property type="match status" value="1"/>
</dbReference>
<evidence type="ECO:0000256" key="1">
    <source>
        <dbReference type="ARBA" id="ARBA00008520"/>
    </source>
</evidence>
<dbReference type="InterPro" id="IPR050490">
    <property type="entry name" value="Bact_solute-bd_prot1"/>
</dbReference>
<keyword evidence="2" id="KW-0813">Transport</keyword>
<comment type="caution">
    <text evidence="4">The sequence shown here is derived from an EMBL/GenBank/DDBJ whole genome shotgun (WGS) entry which is preliminary data.</text>
</comment>
<dbReference type="PANTHER" id="PTHR43649">
    <property type="entry name" value="ARABINOSE-BINDING PROTEIN-RELATED"/>
    <property type="match status" value="1"/>
</dbReference>